<evidence type="ECO:0000259" key="9">
    <source>
        <dbReference type="Pfam" id="PF21082"/>
    </source>
</evidence>
<feature type="domain" description="Mechanosensitive ion channel MscS C-terminal" evidence="9">
    <location>
        <begin position="181"/>
        <end position="257"/>
    </location>
</feature>
<proteinExistence type="inferred from homology"/>
<comment type="subcellular location">
    <subcellularLocation>
        <location evidence="7">Cell inner membrane</location>
        <topology evidence="7">Multi-pass membrane protein</topology>
    </subcellularLocation>
    <subcellularLocation>
        <location evidence="1">Cell membrane</location>
        <topology evidence="1">Multi-pass membrane protein</topology>
    </subcellularLocation>
</comment>
<evidence type="ECO:0000256" key="3">
    <source>
        <dbReference type="ARBA" id="ARBA00022475"/>
    </source>
</evidence>
<feature type="transmembrane region" description="Helical" evidence="7">
    <location>
        <begin position="18"/>
        <end position="36"/>
    </location>
</feature>
<keyword evidence="7" id="KW-0406">Ion transport</keyword>
<dbReference type="InterPro" id="IPR023408">
    <property type="entry name" value="MscS_beta-dom_sf"/>
</dbReference>
<comment type="caution">
    <text evidence="7">Lacks conserved residue(s) required for the propagation of feature annotation.</text>
</comment>
<keyword evidence="5 7" id="KW-1133">Transmembrane helix</keyword>
<comment type="function">
    <text evidence="7">Mechanosensitive channel that participates in the regulation of osmotic pressure changes within the cell, opening in response to stretch forces in the membrane lipid bilayer, without the need for other proteins. Contributes to normal resistance to hypoosmotic shock. Forms an ion channel of 1.0 nanosiemens conductance with a slight preference for anions.</text>
</comment>
<dbReference type="SUPFAM" id="SSF82689">
    <property type="entry name" value="Mechanosensitive channel protein MscS (YggB), C-terminal domain"/>
    <property type="match status" value="1"/>
</dbReference>
<feature type="transmembrane region" description="Helical" evidence="7">
    <location>
        <begin position="88"/>
        <end position="116"/>
    </location>
</feature>
<evidence type="ECO:0000256" key="6">
    <source>
        <dbReference type="ARBA" id="ARBA00023136"/>
    </source>
</evidence>
<dbReference type="InterPro" id="IPR045275">
    <property type="entry name" value="MscS_archaea/bacteria_type"/>
</dbReference>
<dbReference type="Pfam" id="PF21082">
    <property type="entry name" value="MS_channel_3rd"/>
    <property type="match status" value="1"/>
</dbReference>
<reference evidence="11" key="1">
    <citation type="journal article" date="2019" name="Int. J. Syst. Evol. Microbiol.">
        <title>The Global Catalogue of Microorganisms (GCM) 10K type strain sequencing project: providing services to taxonomists for standard genome sequencing and annotation.</title>
        <authorList>
            <consortium name="The Broad Institute Genomics Platform"/>
            <consortium name="The Broad Institute Genome Sequencing Center for Infectious Disease"/>
            <person name="Wu L."/>
            <person name="Ma J."/>
        </authorList>
    </citation>
    <scope>NUCLEOTIDE SEQUENCE [LARGE SCALE GENOMIC DNA]</scope>
    <source>
        <strain evidence="11">CCUG 57401</strain>
    </source>
</reference>
<organism evidence="10 11">
    <name type="scientific">Caenimonas terrae</name>
    <dbReference type="NCBI Taxonomy" id="696074"/>
    <lineage>
        <taxon>Bacteria</taxon>
        <taxon>Pseudomonadati</taxon>
        <taxon>Pseudomonadota</taxon>
        <taxon>Betaproteobacteria</taxon>
        <taxon>Burkholderiales</taxon>
        <taxon>Comamonadaceae</taxon>
        <taxon>Caenimonas</taxon>
    </lineage>
</organism>
<keyword evidence="4 7" id="KW-0812">Transmembrane</keyword>
<dbReference type="SUPFAM" id="SSF50182">
    <property type="entry name" value="Sm-like ribonucleoproteins"/>
    <property type="match status" value="1"/>
</dbReference>
<dbReference type="RefSeq" id="WP_376850526.1">
    <property type="nucleotide sequence ID" value="NZ_JBHSMF010000006.1"/>
</dbReference>
<comment type="subunit">
    <text evidence="7">Homoheptamer.</text>
</comment>
<dbReference type="InterPro" id="IPR011066">
    <property type="entry name" value="MscS_channel_C_sf"/>
</dbReference>
<dbReference type="SUPFAM" id="SSF82861">
    <property type="entry name" value="Mechanosensitive channel protein MscS (YggB), transmembrane region"/>
    <property type="match status" value="1"/>
</dbReference>
<dbReference type="InterPro" id="IPR049278">
    <property type="entry name" value="MS_channel_C"/>
</dbReference>
<keyword evidence="6 7" id="KW-0472">Membrane</keyword>
<keyword evidence="3" id="KW-1003">Cell membrane</keyword>
<evidence type="ECO:0000256" key="1">
    <source>
        <dbReference type="ARBA" id="ARBA00004651"/>
    </source>
</evidence>
<evidence type="ECO:0000313" key="11">
    <source>
        <dbReference type="Proteomes" id="UP001596037"/>
    </source>
</evidence>
<keyword evidence="11" id="KW-1185">Reference proteome</keyword>
<evidence type="ECO:0000256" key="5">
    <source>
        <dbReference type="ARBA" id="ARBA00022989"/>
    </source>
</evidence>
<dbReference type="InterPro" id="IPR011014">
    <property type="entry name" value="MscS_channel_TM-2"/>
</dbReference>
<dbReference type="PANTHER" id="PTHR30221:SF3">
    <property type="entry name" value="SMALL-CONDUCTANCE MECHANOSENSITIVE CHANNEL"/>
    <property type="match status" value="1"/>
</dbReference>
<keyword evidence="7" id="KW-0813">Transport</keyword>
<dbReference type="PANTHER" id="PTHR30221">
    <property type="entry name" value="SMALL-CONDUCTANCE MECHANOSENSITIVE CHANNEL"/>
    <property type="match status" value="1"/>
</dbReference>
<feature type="domain" description="Mechanosensitive ion channel MscS" evidence="8">
    <location>
        <begin position="107"/>
        <end position="171"/>
    </location>
</feature>
<evidence type="ECO:0000259" key="8">
    <source>
        <dbReference type="Pfam" id="PF00924"/>
    </source>
</evidence>
<comment type="caution">
    <text evidence="10">The sequence shown here is derived from an EMBL/GenBank/DDBJ whole genome shotgun (WGS) entry which is preliminary data.</text>
</comment>
<comment type="similarity">
    <text evidence="2 7">Belongs to the MscS (TC 1.A.23) family.</text>
</comment>
<dbReference type="Gene3D" id="2.30.30.60">
    <property type="match status" value="1"/>
</dbReference>
<evidence type="ECO:0000313" key="10">
    <source>
        <dbReference type="EMBL" id="MFC5498474.1"/>
    </source>
</evidence>
<keyword evidence="7" id="KW-0997">Cell inner membrane</keyword>
<dbReference type="Gene3D" id="1.10.287.1260">
    <property type="match status" value="1"/>
</dbReference>
<protein>
    <recommendedName>
        <fullName evidence="7">Small-conductance mechanosensitive channel</fullName>
    </recommendedName>
</protein>
<dbReference type="Proteomes" id="UP001596037">
    <property type="component" value="Unassembled WGS sequence"/>
</dbReference>
<dbReference type="Pfam" id="PF00924">
    <property type="entry name" value="MS_channel_2nd"/>
    <property type="match status" value="1"/>
</dbReference>
<evidence type="ECO:0000256" key="7">
    <source>
        <dbReference type="RuleBase" id="RU369025"/>
    </source>
</evidence>
<evidence type="ECO:0000256" key="2">
    <source>
        <dbReference type="ARBA" id="ARBA00008017"/>
    </source>
</evidence>
<dbReference type="Gene3D" id="3.30.70.100">
    <property type="match status" value="1"/>
</dbReference>
<name>A0ABW0NHR4_9BURK</name>
<sequence>MVDKDVIWTFLSTQGMDLGLKLLGALVVWIVGRWVIRIARRLFGAALQRGHKIDPTLTVYMSAVIGVVLNVLLLLVILDIFGVRTTSFAALLAGAGLAIGTAWGGLLTHFAAGVFLQVLRPFRVGDHVSVGGVNGIVKEIGLFGTTLVTGDGITALVGNNKVLSDNIQNFSTLPSRRVDLTAKVDNSVNVREAMDKLREAVAKVPNIAKEPRPDVEILQFTPEGPLLAVRPYAHTDNYWQVYFDTNRAIADTFAAAGYPVPEVRTAQRMIQDPPISAASPGKA</sequence>
<dbReference type="InterPro" id="IPR006685">
    <property type="entry name" value="MscS_channel_2nd"/>
</dbReference>
<gene>
    <name evidence="10" type="ORF">ACFPOE_13090</name>
</gene>
<evidence type="ECO:0000256" key="4">
    <source>
        <dbReference type="ARBA" id="ARBA00022692"/>
    </source>
</evidence>
<keyword evidence="7" id="KW-0407">Ion channel</keyword>
<accession>A0ABW0NHR4</accession>
<dbReference type="InterPro" id="IPR010920">
    <property type="entry name" value="LSM_dom_sf"/>
</dbReference>
<feature type="transmembrane region" description="Helical" evidence="7">
    <location>
        <begin position="57"/>
        <end position="82"/>
    </location>
</feature>
<dbReference type="EMBL" id="JBHSMF010000006">
    <property type="protein sequence ID" value="MFC5498474.1"/>
    <property type="molecule type" value="Genomic_DNA"/>
</dbReference>